<keyword evidence="9" id="KW-0472">Membrane</keyword>
<evidence type="ECO:0000256" key="5">
    <source>
        <dbReference type="ARBA" id="ARBA00022741"/>
    </source>
</evidence>
<feature type="transmembrane region" description="Helical" evidence="9">
    <location>
        <begin position="116"/>
        <end position="134"/>
    </location>
</feature>
<dbReference type="AlphaFoldDB" id="A0A5D4TNX9"/>
<comment type="catalytic activity">
    <reaction evidence="1">
        <text>ATP + protein L-histidine = ADP + protein N-phospho-L-histidine.</text>
        <dbReference type="EC" id="2.7.13.3"/>
    </reaction>
</comment>
<feature type="transmembrane region" description="Helical" evidence="9">
    <location>
        <begin position="45"/>
        <end position="64"/>
    </location>
</feature>
<keyword evidence="9" id="KW-1133">Transmembrane helix</keyword>
<feature type="domain" description="Histidine kinase" evidence="10">
    <location>
        <begin position="325"/>
        <end position="522"/>
    </location>
</feature>
<dbReference type="GO" id="GO:0000155">
    <property type="term" value="F:phosphorelay sensor kinase activity"/>
    <property type="evidence" value="ECO:0007669"/>
    <property type="project" value="InterPro"/>
</dbReference>
<keyword evidence="4" id="KW-0808">Transferase</keyword>
<organism evidence="11 12">
    <name type="scientific">Rossellomorea aquimaris</name>
    <dbReference type="NCBI Taxonomy" id="189382"/>
    <lineage>
        <taxon>Bacteria</taxon>
        <taxon>Bacillati</taxon>
        <taxon>Bacillota</taxon>
        <taxon>Bacilli</taxon>
        <taxon>Bacillales</taxon>
        <taxon>Bacillaceae</taxon>
        <taxon>Rossellomorea</taxon>
    </lineage>
</organism>
<dbReference type="GO" id="GO:0046983">
    <property type="term" value="F:protein dimerization activity"/>
    <property type="evidence" value="ECO:0007669"/>
    <property type="project" value="InterPro"/>
</dbReference>
<keyword evidence="5" id="KW-0547">Nucleotide-binding</keyword>
<dbReference type="InterPro" id="IPR005467">
    <property type="entry name" value="His_kinase_dom"/>
</dbReference>
<keyword evidence="8" id="KW-0902">Two-component regulatory system</keyword>
<dbReference type="OrthoDB" id="9781904at2"/>
<evidence type="ECO:0000256" key="4">
    <source>
        <dbReference type="ARBA" id="ARBA00022679"/>
    </source>
</evidence>
<keyword evidence="3" id="KW-0597">Phosphoprotein</keyword>
<dbReference type="PANTHER" id="PTHR24421:SF10">
    <property type="entry name" value="NITRATE_NITRITE SENSOR PROTEIN NARQ"/>
    <property type="match status" value="1"/>
</dbReference>
<feature type="transmembrane region" description="Helical" evidence="9">
    <location>
        <begin position="149"/>
        <end position="167"/>
    </location>
</feature>
<sequence length="527" mass="61097">MEKNVILECLMSQLMKDLNYYLFGFRWIVFLISLLYYMGNFPYQYTVLIGLIILNLIYTILLFYPLNRQTSLFLIGAELLLDYILLYKTGVWNSPFLLYTLSTFLWLNIFWSGKKFFSLFIFYFSTLATLKLLIDFPSPEASEILMQKYMLQLFAFFGFVFLLNQFFRAFKKEYRRGMVVYRYIKTLAEKKDLQSSKIHTEGAISKLFAIGDIYVLSFTDSKEKDLLRNSYTKLIQAGKYTKGNHPNEIVVRNYAGEKERLFYFPVKSASGVIGAVVYPLRKGMKIKRYEYLYLYLIGKVLANKERELLLEEENAKSLKEDFRKKMAQDMHDGIAQQLFFLNAMLFKLKMNLPEERSGNVDQILQDIEKQVKGSHQEIRDYIKDLRDEGKKEHIFDAIDQLVKRLTADKGLTVRFHTSGQPLNEDPDTVLIIYRFVQESLNNTLKHAKATSIEISLEVTQVQWSIHILDNGIGFDEELTNTKKESLGLIGMSERINEAGGTMSVNSNLGTGTKITAILPRGRVKAHG</sequence>
<evidence type="ECO:0000256" key="3">
    <source>
        <dbReference type="ARBA" id="ARBA00022553"/>
    </source>
</evidence>
<protein>
    <recommendedName>
        <fullName evidence="2">histidine kinase</fullName>
        <ecNumber evidence="2">2.7.13.3</ecNumber>
    </recommendedName>
</protein>
<evidence type="ECO:0000313" key="12">
    <source>
        <dbReference type="Proteomes" id="UP000325054"/>
    </source>
</evidence>
<dbReference type="Pfam" id="PF02518">
    <property type="entry name" value="HATPase_c"/>
    <property type="match status" value="1"/>
</dbReference>
<dbReference type="Gene3D" id="1.20.5.1930">
    <property type="match status" value="1"/>
</dbReference>
<evidence type="ECO:0000256" key="1">
    <source>
        <dbReference type="ARBA" id="ARBA00000085"/>
    </source>
</evidence>
<evidence type="ECO:0000313" key="11">
    <source>
        <dbReference type="EMBL" id="TYS75746.1"/>
    </source>
</evidence>
<gene>
    <name evidence="11" type="ORF">FZC80_16205</name>
</gene>
<dbReference type="InterPro" id="IPR050482">
    <property type="entry name" value="Sensor_HK_TwoCompSys"/>
</dbReference>
<dbReference type="EMBL" id="VTEW01000015">
    <property type="protein sequence ID" value="TYS75746.1"/>
    <property type="molecule type" value="Genomic_DNA"/>
</dbReference>
<evidence type="ECO:0000256" key="2">
    <source>
        <dbReference type="ARBA" id="ARBA00012438"/>
    </source>
</evidence>
<dbReference type="Proteomes" id="UP000325054">
    <property type="component" value="Unassembled WGS sequence"/>
</dbReference>
<keyword evidence="7" id="KW-0067">ATP-binding</keyword>
<name>A0A5D4TNX9_9BACI</name>
<dbReference type="SUPFAM" id="SSF55874">
    <property type="entry name" value="ATPase domain of HSP90 chaperone/DNA topoisomerase II/histidine kinase"/>
    <property type="match status" value="1"/>
</dbReference>
<dbReference type="GO" id="GO:0005524">
    <property type="term" value="F:ATP binding"/>
    <property type="evidence" value="ECO:0007669"/>
    <property type="project" value="UniProtKB-KW"/>
</dbReference>
<feature type="transmembrane region" description="Helical" evidence="9">
    <location>
        <begin position="96"/>
        <end position="111"/>
    </location>
</feature>
<dbReference type="EC" id="2.7.13.3" evidence="2"/>
<dbReference type="CDD" id="cd16917">
    <property type="entry name" value="HATPase_UhpB-NarQ-NarX-like"/>
    <property type="match status" value="1"/>
</dbReference>
<feature type="transmembrane region" description="Helical" evidence="9">
    <location>
        <begin position="20"/>
        <end position="39"/>
    </location>
</feature>
<dbReference type="Gene3D" id="3.30.565.10">
    <property type="entry name" value="Histidine kinase-like ATPase, C-terminal domain"/>
    <property type="match status" value="1"/>
</dbReference>
<dbReference type="PROSITE" id="PS50109">
    <property type="entry name" value="HIS_KIN"/>
    <property type="match status" value="1"/>
</dbReference>
<evidence type="ECO:0000259" key="10">
    <source>
        <dbReference type="PROSITE" id="PS50109"/>
    </source>
</evidence>
<evidence type="ECO:0000256" key="7">
    <source>
        <dbReference type="ARBA" id="ARBA00022840"/>
    </source>
</evidence>
<evidence type="ECO:0000256" key="9">
    <source>
        <dbReference type="SAM" id="Phobius"/>
    </source>
</evidence>
<dbReference type="InterPro" id="IPR011712">
    <property type="entry name" value="Sig_transdc_His_kin_sub3_dim/P"/>
</dbReference>
<reference evidence="11 12" key="1">
    <citation type="submission" date="2019-08" db="EMBL/GenBank/DDBJ databases">
        <title>Bacillus genomes from the desert of Cuatro Cienegas, Coahuila.</title>
        <authorList>
            <person name="Olmedo-Alvarez G."/>
        </authorList>
    </citation>
    <scope>NUCLEOTIDE SEQUENCE [LARGE SCALE GENOMIC DNA]</scope>
    <source>
        <strain evidence="11 12">CH451a_14T</strain>
    </source>
</reference>
<proteinExistence type="predicted"/>
<dbReference type="PANTHER" id="PTHR24421">
    <property type="entry name" value="NITRATE/NITRITE SENSOR PROTEIN NARX-RELATED"/>
    <property type="match status" value="1"/>
</dbReference>
<evidence type="ECO:0000256" key="6">
    <source>
        <dbReference type="ARBA" id="ARBA00022777"/>
    </source>
</evidence>
<dbReference type="GO" id="GO:0016020">
    <property type="term" value="C:membrane"/>
    <property type="evidence" value="ECO:0007669"/>
    <property type="project" value="InterPro"/>
</dbReference>
<keyword evidence="6 11" id="KW-0418">Kinase</keyword>
<evidence type="ECO:0000256" key="8">
    <source>
        <dbReference type="ARBA" id="ARBA00023012"/>
    </source>
</evidence>
<dbReference type="SMART" id="SM00387">
    <property type="entry name" value="HATPase_c"/>
    <property type="match status" value="1"/>
</dbReference>
<dbReference type="Pfam" id="PF07730">
    <property type="entry name" value="HisKA_3"/>
    <property type="match status" value="1"/>
</dbReference>
<comment type="caution">
    <text evidence="11">The sequence shown here is derived from an EMBL/GenBank/DDBJ whole genome shotgun (WGS) entry which is preliminary data.</text>
</comment>
<accession>A0A5D4TNX9</accession>
<keyword evidence="9" id="KW-0812">Transmembrane</keyword>
<dbReference type="InterPro" id="IPR036890">
    <property type="entry name" value="HATPase_C_sf"/>
</dbReference>
<dbReference type="InterPro" id="IPR003594">
    <property type="entry name" value="HATPase_dom"/>
</dbReference>